<gene>
    <name evidence="2" type="ORF">SOCE26_045010</name>
</gene>
<organism evidence="2 3">
    <name type="scientific">Sorangium cellulosum</name>
    <name type="common">Polyangium cellulosum</name>
    <dbReference type="NCBI Taxonomy" id="56"/>
    <lineage>
        <taxon>Bacteria</taxon>
        <taxon>Pseudomonadati</taxon>
        <taxon>Myxococcota</taxon>
        <taxon>Polyangia</taxon>
        <taxon>Polyangiales</taxon>
        <taxon>Polyangiaceae</taxon>
        <taxon>Sorangium</taxon>
    </lineage>
</organism>
<protein>
    <submittedName>
        <fullName evidence="2">Uncharacterized protein</fullName>
    </submittedName>
</protein>
<proteinExistence type="predicted"/>
<evidence type="ECO:0000313" key="3">
    <source>
        <dbReference type="Proteomes" id="UP000238348"/>
    </source>
</evidence>
<dbReference type="EMBL" id="CP012673">
    <property type="protein sequence ID" value="AUX43061.1"/>
    <property type="molecule type" value="Genomic_DNA"/>
</dbReference>
<sequence length="94" mass="10086">MTCKDIKADSFEPCWAAVTKVIQALYREHRYPLDAGWPAHPSSSSNRIPAAWSRSMSRSPIATAGVSTPARAGSRSRSSAMQSADSATIFAVSE</sequence>
<feature type="compositionally biased region" description="Low complexity" evidence="1">
    <location>
        <begin position="67"/>
        <end position="87"/>
    </location>
</feature>
<accession>A0A2L0EUU0</accession>
<dbReference type="AlphaFoldDB" id="A0A2L0EUU0"/>
<feature type="region of interest" description="Disordered" evidence="1">
    <location>
        <begin position="62"/>
        <end position="94"/>
    </location>
</feature>
<dbReference type="Proteomes" id="UP000238348">
    <property type="component" value="Chromosome"/>
</dbReference>
<reference evidence="2 3" key="1">
    <citation type="submission" date="2015-09" db="EMBL/GenBank/DDBJ databases">
        <title>Sorangium comparison.</title>
        <authorList>
            <person name="Zaburannyi N."/>
            <person name="Bunk B."/>
            <person name="Overmann J."/>
            <person name="Mueller R."/>
        </authorList>
    </citation>
    <scope>NUCLEOTIDE SEQUENCE [LARGE SCALE GENOMIC DNA]</scope>
    <source>
        <strain evidence="2 3">So ce26</strain>
    </source>
</reference>
<evidence type="ECO:0000256" key="1">
    <source>
        <dbReference type="SAM" id="MobiDB-lite"/>
    </source>
</evidence>
<name>A0A2L0EUU0_SORCE</name>
<evidence type="ECO:0000313" key="2">
    <source>
        <dbReference type="EMBL" id="AUX43061.1"/>
    </source>
</evidence>